<sequence>MSKPLATRWKLKQEVKKIKLESPRQIPPWPDSLKRQLEIKTYALCMDPTATASSGPTLQNTLPTTDPAELREIIVRQGALIRSYQDQVEPTLQHKHRRTLMGSASSAQ</sequence>
<dbReference type="AlphaFoldDB" id="A0AAE0QMN7"/>
<accession>A0AAE0QMN7</accession>
<dbReference type="Proteomes" id="UP001274896">
    <property type="component" value="Unassembled WGS sequence"/>
</dbReference>
<organism evidence="2 3">
    <name type="scientific">Hemibagrus guttatus</name>
    <dbReference type="NCBI Taxonomy" id="175788"/>
    <lineage>
        <taxon>Eukaryota</taxon>
        <taxon>Metazoa</taxon>
        <taxon>Chordata</taxon>
        <taxon>Craniata</taxon>
        <taxon>Vertebrata</taxon>
        <taxon>Euteleostomi</taxon>
        <taxon>Actinopterygii</taxon>
        <taxon>Neopterygii</taxon>
        <taxon>Teleostei</taxon>
        <taxon>Ostariophysi</taxon>
        <taxon>Siluriformes</taxon>
        <taxon>Bagridae</taxon>
        <taxon>Hemibagrus</taxon>
    </lineage>
</organism>
<keyword evidence="3" id="KW-1185">Reference proteome</keyword>
<evidence type="ECO:0000313" key="3">
    <source>
        <dbReference type="Proteomes" id="UP001274896"/>
    </source>
</evidence>
<name>A0AAE0QMN7_9TELE</name>
<gene>
    <name evidence="2" type="ORF">QTP70_010925</name>
</gene>
<evidence type="ECO:0000256" key="1">
    <source>
        <dbReference type="SAM" id="MobiDB-lite"/>
    </source>
</evidence>
<comment type="caution">
    <text evidence="2">The sequence shown here is derived from an EMBL/GenBank/DDBJ whole genome shotgun (WGS) entry which is preliminary data.</text>
</comment>
<reference evidence="2" key="1">
    <citation type="submission" date="2023-06" db="EMBL/GenBank/DDBJ databases">
        <title>Male Hemibagrus guttatus genome.</title>
        <authorList>
            <person name="Bian C."/>
        </authorList>
    </citation>
    <scope>NUCLEOTIDE SEQUENCE</scope>
    <source>
        <strain evidence="2">Male_cb2023</strain>
        <tissue evidence="2">Muscle</tissue>
    </source>
</reference>
<dbReference type="EMBL" id="JAUCMX010000013">
    <property type="protein sequence ID" value="KAK3525860.1"/>
    <property type="molecule type" value="Genomic_DNA"/>
</dbReference>
<evidence type="ECO:0000313" key="2">
    <source>
        <dbReference type="EMBL" id="KAK3525860.1"/>
    </source>
</evidence>
<protein>
    <submittedName>
        <fullName evidence="2">Uncharacterized protein</fullName>
    </submittedName>
</protein>
<proteinExistence type="predicted"/>
<feature type="region of interest" description="Disordered" evidence="1">
    <location>
        <begin position="88"/>
        <end position="108"/>
    </location>
</feature>